<evidence type="ECO:0000256" key="4">
    <source>
        <dbReference type="ARBA" id="ARBA00022475"/>
    </source>
</evidence>
<proteinExistence type="inferred from homology"/>
<dbReference type="AlphaFoldDB" id="A0A1I6J031"/>
<keyword evidence="3" id="KW-0813">Transport</keyword>
<evidence type="ECO:0000256" key="8">
    <source>
        <dbReference type="ARBA" id="ARBA00023136"/>
    </source>
</evidence>
<sequence>MTTSNTAIDLSDVIFRYFRNGKRNVIDHARLSVEEGTITVLMGASGCGKSTLSALIAGLYPENGGYLESGSIRLFGKEVSELAVNERAKYLGFVFQNPDLQFCMDTLRSELIFCLENIGILPEEMDRRIQETARVFSVEDLLDRKLCFLSGGEKQIALLACIDALKSRILVLDEAFANVDRENALQLLSFIRRLRERGTTIVAIDHRIDLWKDTADEFIVLGEGARILARGIHRDNLDSFRDLFDREGLFEIRDRKRKNHSGSFSDPTGDAKFLDSSPRSSAPTFSPQISAPDESTILRFEDLSIPYSREDSHLLLENACVSFEKGTMTAVLGKSGIGKTTTFLSVLKQHPYFGKIVLEGRELRSLRKKDLYQKIGIVFQNPANQFITQNVYEEVVEGLRIWNKGLSETSLKEKAEKLLELYGLSDKMRYSPYMLSQGQQRRLAVLSVLTGGQKILLLDEPTYGQDYRGTAAIMEHLENRIKEDGLTVIFITHDRTLAGMYADRVYELTDRRLLPVDPLSLL</sequence>
<dbReference type="InterPro" id="IPR027417">
    <property type="entry name" value="P-loop_NTPase"/>
</dbReference>
<accession>A0A1I6J031</accession>
<dbReference type="RefSeq" id="WP_031472023.1">
    <property type="nucleotide sequence ID" value="NZ_FOZC01000004.1"/>
</dbReference>
<dbReference type="InterPro" id="IPR003593">
    <property type="entry name" value="AAA+_ATPase"/>
</dbReference>
<dbReference type="Gene3D" id="3.40.50.300">
    <property type="entry name" value="P-loop containing nucleotide triphosphate hydrolases"/>
    <property type="match status" value="2"/>
</dbReference>
<dbReference type="GO" id="GO:0043190">
    <property type="term" value="C:ATP-binding cassette (ABC) transporter complex"/>
    <property type="evidence" value="ECO:0007669"/>
    <property type="project" value="TreeGrafter"/>
</dbReference>
<dbReference type="InterPro" id="IPR003439">
    <property type="entry name" value="ABC_transporter-like_ATP-bd"/>
</dbReference>
<evidence type="ECO:0000313" key="11">
    <source>
        <dbReference type="EMBL" id="SFR72375.1"/>
    </source>
</evidence>
<feature type="domain" description="ABC transporter" evidence="10">
    <location>
        <begin position="8"/>
        <end position="249"/>
    </location>
</feature>
<evidence type="ECO:0000256" key="3">
    <source>
        <dbReference type="ARBA" id="ARBA00022448"/>
    </source>
</evidence>
<evidence type="ECO:0000256" key="1">
    <source>
        <dbReference type="ARBA" id="ARBA00004202"/>
    </source>
</evidence>
<dbReference type="Pfam" id="PF00005">
    <property type="entry name" value="ABC_tran"/>
    <property type="match status" value="2"/>
</dbReference>
<dbReference type="CDD" id="cd03225">
    <property type="entry name" value="ABC_cobalt_CbiO_domain1"/>
    <property type="match status" value="2"/>
</dbReference>
<dbReference type="PROSITE" id="PS00211">
    <property type="entry name" value="ABC_TRANSPORTER_1"/>
    <property type="match status" value="1"/>
</dbReference>
<evidence type="ECO:0000313" key="12">
    <source>
        <dbReference type="Proteomes" id="UP000214760"/>
    </source>
</evidence>
<dbReference type="InterPro" id="IPR015856">
    <property type="entry name" value="ABC_transpr_CbiO/EcfA_su"/>
</dbReference>
<dbReference type="PANTHER" id="PTHR43553">
    <property type="entry name" value="HEAVY METAL TRANSPORTER"/>
    <property type="match status" value="1"/>
</dbReference>
<protein>
    <submittedName>
        <fullName evidence="11">Energy-coupling factor transport system ATP-binding protein</fullName>
    </submittedName>
</protein>
<evidence type="ECO:0000256" key="5">
    <source>
        <dbReference type="ARBA" id="ARBA00022741"/>
    </source>
</evidence>
<evidence type="ECO:0000256" key="9">
    <source>
        <dbReference type="SAM" id="MobiDB-lite"/>
    </source>
</evidence>
<keyword evidence="8" id="KW-0472">Membrane</keyword>
<feature type="region of interest" description="Disordered" evidence="9">
    <location>
        <begin position="258"/>
        <end position="290"/>
    </location>
</feature>
<reference evidence="11 12" key="1">
    <citation type="submission" date="2016-10" db="EMBL/GenBank/DDBJ databases">
        <authorList>
            <person name="de Groot N.N."/>
        </authorList>
    </citation>
    <scope>NUCLEOTIDE SEQUENCE [LARGE SCALE GENOMIC DNA]</scope>
    <source>
        <strain evidence="11 12">F</strain>
    </source>
</reference>
<evidence type="ECO:0000259" key="10">
    <source>
        <dbReference type="PROSITE" id="PS50893"/>
    </source>
</evidence>
<keyword evidence="7" id="KW-1278">Translocase</keyword>
<evidence type="ECO:0000256" key="7">
    <source>
        <dbReference type="ARBA" id="ARBA00022967"/>
    </source>
</evidence>
<dbReference type="SUPFAM" id="SSF52540">
    <property type="entry name" value="P-loop containing nucleoside triphosphate hydrolases"/>
    <property type="match status" value="2"/>
</dbReference>
<keyword evidence="6 11" id="KW-0067">ATP-binding</keyword>
<feature type="compositionally biased region" description="Polar residues" evidence="9">
    <location>
        <begin position="277"/>
        <end position="289"/>
    </location>
</feature>
<dbReference type="GO" id="GO:0042626">
    <property type="term" value="F:ATPase-coupled transmembrane transporter activity"/>
    <property type="evidence" value="ECO:0007669"/>
    <property type="project" value="TreeGrafter"/>
</dbReference>
<dbReference type="InterPro" id="IPR050095">
    <property type="entry name" value="ECF_ABC_transporter_ATP-bd"/>
</dbReference>
<dbReference type="InterPro" id="IPR017871">
    <property type="entry name" value="ABC_transporter-like_CS"/>
</dbReference>
<comment type="similarity">
    <text evidence="2">Belongs to the ABC transporter superfamily.</text>
</comment>
<organism evidence="11 12">
    <name type="scientific">[Clostridium] aminophilum</name>
    <dbReference type="NCBI Taxonomy" id="1526"/>
    <lineage>
        <taxon>Bacteria</taxon>
        <taxon>Bacillati</taxon>
        <taxon>Bacillota</taxon>
        <taxon>Clostridia</taxon>
        <taxon>Lachnospirales</taxon>
        <taxon>Lachnospiraceae</taxon>
    </lineage>
</organism>
<gene>
    <name evidence="11" type="ORF">SAMN02910262_01069</name>
</gene>
<dbReference type="GO" id="GO:0016887">
    <property type="term" value="F:ATP hydrolysis activity"/>
    <property type="evidence" value="ECO:0007669"/>
    <property type="project" value="InterPro"/>
</dbReference>
<dbReference type="GO" id="GO:0005524">
    <property type="term" value="F:ATP binding"/>
    <property type="evidence" value="ECO:0007669"/>
    <property type="project" value="UniProtKB-KW"/>
</dbReference>
<dbReference type="SMART" id="SM00382">
    <property type="entry name" value="AAA"/>
    <property type="match status" value="2"/>
</dbReference>
<dbReference type="EMBL" id="FOZC01000004">
    <property type="protein sequence ID" value="SFR72375.1"/>
    <property type="molecule type" value="Genomic_DNA"/>
</dbReference>
<evidence type="ECO:0000256" key="2">
    <source>
        <dbReference type="ARBA" id="ARBA00005417"/>
    </source>
</evidence>
<name>A0A1I6J031_9FIRM</name>
<evidence type="ECO:0000256" key="6">
    <source>
        <dbReference type="ARBA" id="ARBA00022840"/>
    </source>
</evidence>
<dbReference type="Proteomes" id="UP000214760">
    <property type="component" value="Unassembled WGS sequence"/>
</dbReference>
<comment type="subcellular location">
    <subcellularLocation>
        <location evidence="1">Cell membrane</location>
        <topology evidence="1">Peripheral membrane protein</topology>
    </subcellularLocation>
</comment>
<keyword evidence="4" id="KW-1003">Cell membrane</keyword>
<dbReference type="PROSITE" id="PS50893">
    <property type="entry name" value="ABC_TRANSPORTER_2"/>
    <property type="match status" value="2"/>
</dbReference>
<keyword evidence="5" id="KW-0547">Nucleotide-binding</keyword>
<dbReference type="PANTHER" id="PTHR43553:SF27">
    <property type="entry name" value="ENERGY-COUPLING FACTOR TRANSPORTER ATP-BINDING PROTEIN ECFA2"/>
    <property type="match status" value="1"/>
</dbReference>
<feature type="domain" description="ABC transporter" evidence="10">
    <location>
        <begin position="298"/>
        <end position="521"/>
    </location>
</feature>